<organism evidence="13 14">
    <name type="scientific">Candidatus Azambacteria bacterium RIFCSPLOWO2_01_FULL_46_25</name>
    <dbReference type="NCBI Taxonomy" id="1797298"/>
    <lineage>
        <taxon>Bacteria</taxon>
        <taxon>Candidatus Azamiibacteriota</taxon>
    </lineage>
</organism>
<evidence type="ECO:0000256" key="5">
    <source>
        <dbReference type="ARBA" id="ARBA00022692"/>
    </source>
</evidence>
<dbReference type="Proteomes" id="UP000176650">
    <property type="component" value="Unassembled WGS sequence"/>
</dbReference>
<keyword evidence="7" id="KW-0862">Zinc</keyword>
<keyword evidence="4" id="KW-0645">Protease</keyword>
<dbReference type="SUPFAM" id="SSF50156">
    <property type="entry name" value="PDZ domain-like"/>
    <property type="match status" value="1"/>
</dbReference>
<keyword evidence="5 11" id="KW-0812">Transmembrane</keyword>
<proteinExistence type="inferred from homology"/>
<accession>A0A1F5BVI8</accession>
<keyword evidence="10 11" id="KW-0472">Membrane</keyword>
<evidence type="ECO:0000256" key="4">
    <source>
        <dbReference type="ARBA" id="ARBA00022670"/>
    </source>
</evidence>
<dbReference type="AlphaFoldDB" id="A0A1F5BVI8"/>
<dbReference type="CDD" id="cd06163">
    <property type="entry name" value="S2P-M50_PDZ_RseP-like"/>
    <property type="match status" value="1"/>
</dbReference>
<sequence length="364" mass="39669">MGYMILLTIVVFIGVFAAIVLVHEWGHFVTARKAGIKVEEFGFGFPPKMFSFKKNDVVYSINWIPLGGFVKIYGEDADAKGEEYSFGAKPILTRSVVILAGVTMNFVLAIVLLSFGFWYGVPQAIDEDTKYAARDVHVTIIQTAPESPAQKAGIKIGDALTGVAFAGVKTDIAETKAAQDFIAAHKGQEISLFIQRGSEMLEKKVTPRENAPENQGAMGVVLEKTGIVSYPWYLAPVEGVKTAFSLAWLFLSAFGQIIANVFTQGEPIGDIAGPVGIAMMTYQVTQLGFSYIIQFAVILSINLAIINALPFPALDGGRFLFLMIEAIKGSPLSRRVEQMANASGFVFLMLLMLLITVRDVMKLF</sequence>
<dbReference type="GO" id="GO:0006508">
    <property type="term" value="P:proteolysis"/>
    <property type="evidence" value="ECO:0007669"/>
    <property type="project" value="UniProtKB-KW"/>
</dbReference>
<dbReference type="Pfam" id="PF02163">
    <property type="entry name" value="Peptidase_M50"/>
    <property type="match status" value="1"/>
</dbReference>
<gene>
    <name evidence="13" type="ORF">A2988_03905</name>
</gene>
<evidence type="ECO:0000259" key="12">
    <source>
        <dbReference type="Pfam" id="PF02163"/>
    </source>
</evidence>
<comment type="similarity">
    <text evidence="3">Belongs to the peptidase M50B family.</text>
</comment>
<dbReference type="STRING" id="1797298.A2988_03905"/>
<evidence type="ECO:0000256" key="11">
    <source>
        <dbReference type="SAM" id="Phobius"/>
    </source>
</evidence>
<keyword evidence="9" id="KW-0482">Metalloprotease</keyword>
<reference evidence="13 14" key="1">
    <citation type="journal article" date="2016" name="Nat. Commun.">
        <title>Thousands of microbial genomes shed light on interconnected biogeochemical processes in an aquifer system.</title>
        <authorList>
            <person name="Anantharaman K."/>
            <person name="Brown C.T."/>
            <person name="Hug L.A."/>
            <person name="Sharon I."/>
            <person name="Castelle C.J."/>
            <person name="Probst A.J."/>
            <person name="Thomas B.C."/>
            <person name="Singh A."/>
            <person name="Wilkins M.J."/>
            <person name="Karaoz U."/>
            <person name="Brodie E.L."/>
            <person name="Williams K.H."/>
            <person name="Hubbard S.S."/>
            <person name="Banfield J.F."/>
        </authorList>
    </citation>
    <scope>NUCLEOTIDE SEQUENCE [LARGE SCALE GENOMIC DNA]</scope>
</reference>
<dbReference type="InterPro" id="IPR008915">
    <property type="entry name" value="Peptidase_M50"/>
</dbReference>
<evidence type="ECO:0000256" key="6">
    <source>
        <dbReference type="ARBA" id="ARBA00022801"/>
    </source>
</evidence>
<name>A0A1F5BVI8_9BACT</name>
<evidence type="ECO:0000256" key="1">
    <source>
        <dbReference type="ARBA" id="ARBA00001947"/>
    </source>
</evidence>
<comment type="subcellular location">
    <subcellularLocation>
        <location evidence="2">Membrane</location>
        <topology evidence="2">Multi-pass membrane protein</topology>
    </subcellularLocation>
</comment>
<feature type="domain" description="Peptidase M50" evidence="12">
    <location>
        <begin position="12"/>
        <end position="351"/>
    </location>
</feature>
<comment type="caution">
    <text evidence="13">The sequence shown here is derived from an EMBL/GenBank/DDBJ whole genome shotgun (WGS) entry which is preliminary data.</text>
</comment>
<dbReference type="GO" id="GO:0004222">
    <property type="term" value="F:metalloendopeptidase activity"/>
    <property type="evidence" value="ECO:0007669"/>
    <property type="project" value="InterPro"/>
</dbReference>
<evidence type="ECO:0000256" key="9">
    <source>
        <dbReference type="ARBA" id="ARBA00023049"/>
    </source>
</evidence>
<dbReference type="GO" id="GO:0016020">
    <property type="term" value="C:membrane"/>
    <property type="evidence" value="ECO:0007669"/>
    <property type="project" value="UniProtKB-SubCell"/>
</dbReference>
<dbReference type="InterPro" id="IPR036034">
    <property type="entry name" value="PDZ_sf"/>
</dbReference>
<evidence type="ECO:0000313" key="13">
    <source>
        <dbReference type="EMBL" id="OGD34619.1"/>
    </source>
</evidence>
<evidence type="ECO:0000256" key="7">
    <source>
        <dbReference type="ARBA" id="ARBA00022833"/>
    </source>
</evidence>
<feature type="transmembrane region" description="Helical" evidence="11">
    <location>
        <begin position="339"/>
        <end position="357"/>
    </location>
</feature>
<feature type="transmembrane region" description="Helical" evidence="11">
    <location>
        <begin position="289"/>
        <end position="313"/>
    </location>
</feature>
<protein>
    <recommendedName>
        <fullName evidence="12">Peptidase M50 domain-containing protein</fullName>
    </recommendedName>
</protein>
<dbReference type="PANTHER" id="PTHR42837:SF2">
    <property type="entry name" value="MEMBRANE METALLOPROTEASE ARASP2, CHLOROPLASTIC-RELATED"/>
    <property type="match status" value="1"/>
</dbReference>
<keyword evidence="8 11" id="KW-1133">Transmembrane helix</keyword>
<evidence type="ECO:0000256" key="10">
    <source>
        <dbReference type="ARBA" id="ARBA00023136"/>
    </source>
</evidence>
<feature type="transmembrane region" description="Helical" evidence="11">
    <location>
        <begin position="96"/>
        <end position="121"/>
    </location>
</feature>
<dbReference type="EMBL" id="MEYS01000001">
    <property type="protein sequence ID" value="OGD34619.1"/>
    <property type="molecule type" value="Genomic_DNA"/>
</dbReference>
<evidence type="ECO:0000256" key="3">
    <source>
        <dbReference type="ARBA" id="ARBA00007931"/>
    </source>
</evidence>
<keyword evidence="6" id="KW-0378">Hydrolase</keyword>
<dbReference type="Gene3D" id="2.30.42.10">
    <property type="match status" value="1"/>
</dbReference>
<evidence type="ECO:0000256" key="2">
    <source>
        <dbReference type="ARBA" id="ARBA00004141"/>
    </source>
</evidence>
<comment type="cofactor">
    <cofactor evidence="1">
        <name>Zn(2+)</name>
        <dbReference type="ChEBI" id="CHEBI:29105"/>
    </cofactor>
</comment>
<evidence type="ECO:0000313" key="14">
    <source>
        <dbReference type="Proteomes" id="UP000176650"/>
    </source>
</evidence>
<dbReference type="PANTHER" id="PTHR42837">
    <property type="entry name" value="REGULATOR OF SIGMA-E PROTEASE RSEP"/>
    <property type="match status" value="1"/>
</dbReference>
<dbReference type="InterPro" id="IPR004387">
    <property type="entry name" value="Pept_M50_Zn"/>
</dbReference>
<evidence type="ECO:0000256" key="8">
    <source>
        <dbReference type="ARBA" id="ARBA00022989"/>
    </source>
</evidence>